<reference evidence="1 2" key="1">
    <citation type="journal article" date="2016" name="Front. Microbiol.">
        <title>Genomic Resource of Rice Seed Associated Bacteria.</title>
        <authorList>
            <person name="Midha S."/>
            <person name="Bansal K."/>
            <person name="Sharma S."/>
            <person name="Kumar N."/>
            <person name="Patil P.P."/>
            <person name="Chaudhry V."/>
            <person name="Patil P.B."/>
        </authorList>
    </citation>
    <scope>NUCLEOTIDE SEQUENCE [LARGE SCALE GENOMIC DNA]</scope>
    <source>
        <strain evidence="1 2">SA3</strain>
    </source>
</reference>
<dbReference type="AlphaFoldDB" id="A0A8E1S028"/>
<gene>
    <name evidence="1" type="ORF">SA3R_06595</name>
</gene>
<protein>
    <submittedName>
        <fullName evidence="1">Uncharacterized protein</fullName>
    </submittedName>
</protein>
<evidence type="ECO:0000313" key="1">
    <source>
        <dbReference type="EMBL" id="KTS68513.1"/>
    </source>
</evidence>
<proteinExistence type="predicted"/>
<evidence type="ECO:0000313" key="2">
    <source>
        <dbReference type="Proteomes" id="UP000071979"/>
    </source>
</evidence>
<comment type="caution">
    <text evidence="1">The sequence shown here is derived from an EMBL/GenBank/DDBJ whole genome shotgun (WGS) entry which is preliminary data.</text>
</comment>
<sequence length="75" mass="8330">MHALSALDREEPEVREEMAAMRENPALTVETVQMEVILMALPAGRDVPAAPILMRTENFISLVPLRSAIQASMIR</sequence>
<organism evidence="1 2">
    <name type="scientific">Pantoea dispersa</name>
    <dbReference type="NCBI Taxonomy" id="59814"/>
    <lineage>
        <taxon>Bacteria</taxon>
        <taxon>Pseudomonadati</taxon>
        <taxon>Pseudomonadota</taxon>
        <taxon>Gammaproteobacteria</taxon>
        <taxon>Enterobacterales</taxon>
        <taxon>Erwiniaceae</taxon>
        <taxon>Pantoea</taxon>
    </lineage>
</organism>
<name>A0A8E1S028_9GAMM</name>
<accession>A0A8E1S028</accession>
<dbReference type="EMBL" id="LDSE01000010">
    <property type="protein sequence ID" value="KTS68513.1"/>
    <property type="molecule type" value="Genomic_DNA"/>
</dbReference>
<dbReference type="Proteomes" id="UP000071979">
    <property type="component" value="Unassembled WGS sequence"/>
</dbReference>